<proteinExistence type="predicted"/>
<comment type="caution">
    <text evidence="2">The sequence shown here is derived from an EMBL/GenBank/DDBJ whole genome shotgun (WGS) entry which is preliminary data.</text>
</comment>
<keyword evidence="3" id="KW-1185">Reference proteome</keyword>
<feature type="transmembrane region" description="Helical" evidence="1">
    <location>
        <begin position="12"/>
        <end position="33"/>
    </location>
</feature>
<organism evidence="2 3">
    <name type="scientific">Clostridium haemolyticum NCTC 9693</name>
    <dbReference type="NCBI Taxonomy" id="1443114"/>
    <lineage>
        <taxon>Bacteria</taxon>
        <taxon>Bacillati</taxon>
        <taxon>Bacillota</taxon>
        <taxon>Clostridia</taxon>
        <taxon>Eubacteriales</taxon>
        <taxon>Clostridiaceae</taxon>
        <taxon>Clostridium</taxon>
    </lineage>
</organism>
<evidence type="ECO:0000256" key="1">
    <source>
        <dbReference type="SAM" id="Phobius"/>
    </source>
</evidence>
<evidence type="ECO:0000313" key="3">
    <source>
        <dbReference type="Proteomes" id="UP000027937"/>
    </source>
</evidence>
<keyword evidence="1" id="KW-0472">Membrane</keyword>
<reference evidence="2 3" key="1">
    <citation type="submission" date="2014-02" db="EMBL/GenBank/DDBJ databases">
        <title>Plasmidome dynamics in the species complex Clostridium novyi sensu lato converts strains of independent lineages into distinctly different pathogens.</title>
        <authorList>
            <person name="Skarin H."/>
            <person name="Segerman B."/>
        </authorList>
    </citation>
    <scope>NUCLEOTIDE SEQUENCE [LARGE SCALE GENOMIC DNA]</scope>
    <source>
        <strain evidence="2 3">NCTC 9693</strain>
    </source>
</reference>
<gene>
    <name evidence="2" type="ORF">Z960_12255</name>
</gene>
<keyword evidence="1" id="KW-1133">Transmembrane helix</keyword>
<feature type="transmembrane region" description="Helical" evidence="1">
    <location>
        <begin position="229"/>
        <end position="251"/>
    </location>
</feature>
<feature type="transmembrane region" description="Helical" evidence="1">
    <location>
        <begin position="361"/>
        <end position="386"/>
    </location>
</feature>
<name>A0ABR4TBF2_CLOHA</name>
<feature type="transmembrane region" description="Helical" evidence="1">
    <location>
        <begin position="308"/>
        <end position="329"/>
    </location>
</feature>
<protein>
    <submittedName>
        <fullName evidence="2">Membrane protein</fullName>
    </submittedName>
</protein>
<feature type="transmembrane region" description="Helical" evidence="1">
    <location>
        <begin position="278"/>
        <end position="296"/>
    </location>
</feature>
<sequence>MLNELKKFTSKLYIKILILVVIIVSIVVSVAPIKSFYAMKSGKTNSVEGKAAIPLLKERYENSKGILTIDKLNKALKYYKSKSDADTAYLETAIKYPGILQLMDAAYVDDYTKESAIFHKLKNMNDFYTRNIKLITKNLNHSENTYEPWEKNIILEKAKTISKPFNVDFNKHWEYIYTSFMICFMLIAISSIVIGSRLFSYEKDKNMDILLVSFGDNSLRKIGRNKIKALLIFLTVELVISVTIISIIMFLNTGINAWNSQIQIKYFTSIYNLTFGQAYLLIIFTGWISILAIGMFTATLNAFTQKSYLTLLLGVLITFIPMIVVRLNVFPNTITKFFNMQPINAFSIIENLKSLKIFSFLFFNTLTMTAIIINSIIILGICTFISPRLFVNRIKKV</sequence>
<evidence type="ECO:0000313" key="2">
    <source>
        <dbReference type="EMBL" id="KEI14427.1"/>
    </source>
</evidence>
<keyword evidence="1" id="KW-0812">Transmembrane</keyword>
<dbReference type="RefSeq" id="WP_039230270.1">
    <property type="nucleotide sequence ID" value="NZ_JENX01000122.1"/>
</dbReference>
<dbReference type="EMBL" id="JENX01000122">
    <property type="protein sequence ID" value="KEI14427.1"/>
    <property type="molecule type" value="Genomic_DNA"/>
</dbReference>
<accession>A0ABR4TBF2</accession>
<feature type="transmembrane region" description="Helical" evidence="1">
    <location>
        <begin position="175"/>
        <end position="199"/>
    </location>
</feature>
<dbReference type="Proteomes" id="UP000027937">
    <property type="component" value="Unassembled WGS sequence"/>
</dbReference>